<name>A0A8B7XZP2_ACAPL</name>
<evidence type="ECO:0000259" key="7">
    <source>
        <dbReference type="PROSITE" id="PS50119"/>
    </source>
</evidence>
<keyword evidence="8" id="KW-1185">Reference proteome</keyword>
<evidence type="ECO:0000256" key="2">
    <source>
        <dbReference type="ARBA" id="ARBA00022771"/>
    </source>
</evidence>
<dbReference type="InterPro" id="IPR018957">
    <property type="entry name" value="Znf_C3HC4_RING-type"/>
</dbReference>
<dbReference type="PANTHER" id="PTHR25462">
    <property type="entry name" value="BONUS, ISOFORM C-RELATED"/>
    <property type="match status" value="1"/>
</dbReference>
<dbReference type="Gene3D" id="4.10.830.40">
    <property type="match status" value="1"/>
</dbReference>
<dbReference type="PANTHER" id="PTHR25462:SF296">
    <property type="entry name" value="MEIOTIC P26, ISOFORM F"/>
    <property type="match status" value="1"/>
</dbReference>
<dbReference type="OrthoDB" id="342730at2759"/>
<evidence type="ECO:0000259" key="6">
    <source>
        <dbReference type="PROSITE" id="PS50089"/>
    </source>
</evidence>
<dbReference type="Pfam" id="PF00643">
    <property type="entry name" value="zf-B_box"/>
    <property type="match status" value="1"/>
</dbReference>
<accession>A0A8B7XZP2</accession>
<organism evidence="8 9">
    <name type="scientific">Acanthaster planci</name>
    <name type="common">Crown-of-thorns starfish</name>
    <dbReference type="NCBI Taxonomy" id="133434"/>
    <lineage>
        <taxon>Eukaryota</taxon>
        <taxon>Metazoa</taxon>
        <taxon>Echinodermata</taxon>
        <taxon>Eleutherozoa</taxon>
        <taxon>Asterozoa</taxon>
        <taxon>Asteroidea</taxon>
        <taxon>Valvatacea</taxon>
        <taxon>Valvatida</taxon>
        <taxon>Acanthasteridae</taxon>
        <taxon>Acanthaster</taxon>
    </lineage>
</organism>
<dbReference type="AlphaFoldDB" id="A0A8B7XZP2"/>
<keyword evidence="2 4" id="KW-0863">Zinc-finger</keyword>
<feature type="domain" description="B box-type" evidence="7">
    <location>
        <begin position="161"/>
        <end position="202"/>
    </location>
</feature>
<keyword evidence="3" id="KW-0862">Zinc</keyword>
<proteinExistence type="predicted"/>
<evidence type="ECO:0000256" key="3">
    <source>
        <dbReference type="ARBA" id="ARBA00022833"/>
    </source>
</evidence>
<evidence type="ECO:0000256" key="5">
    <source>
        <dbReference type="SAM" id="Coils"/>
    </source>
</evidence>
<feature type="domain" description="B box-type" evidence="7">
    <location>
        <begin position="99"/>
        <end position="146"/>
    </location>
</feature>
<dbReference type="SUPFAM" id="SSF57845">
    <property type="entry name" value="B-box zinc-binding domain"/>
    <property type="match status" value="1"/>
</dbReference>
<dbReference type="PROSITE" id="PS50089">
    <property type="entry name" value="ZF_RING_2"/>
    <property type="match status" value="1"/>
</dbReference>
<dbReference type="GeneID" id="110976945"/>
<keyword evidence="5" id="KW-0175">Coiled coil</keyword>
<gene>
    <name evidence="9" type="primary">LOC110976945</name>
</gene>
<dbReference type="InterPro" id="IPR013083">
    <property type="entry name" value="Znf_RING/FYVE/PHD"/>
</dbReference>
<keyword evidence="1" id="KW-0479">Metal-binding</keyword>
<dbReference type="InterPro" id="IPR000315">
    <property type="entry name" value="Znf_B-box"/>
</dbReference>
<dbReference type="SUPFAM" id="SSF57850">
    <property type="entry name" value="RING/U-box"/>
    <property type="match status" value="1"/>
</dbReference>
<evidence type="ECO:0000313" key="9">
    <source>
        <dbReference type="RefSeq" id="XP_022086373.1"/>
    </source>
</evidence>
<dbReference type="Gene3D" id="3.30.40.10">
    <property type="entry name" value="Zinc/RING finger domain, C3HC4 (zinc finger)"/>
    <property type="match status" value="1"/>
</dbReference>
<evidence type="ECO:0000256" key="1">
    <source>
        <dbReference type="ARBA" id="ARBA00022723"/>
    </source>
</evidence>
<dbReference type="Gene3D" id="3.30.160.60">
    <property type="entry name" value="Classic Zinc Finger"/>
    <property type="match status" value="1"/>
</dbReference>
<protein>
    <submittedName>
        <fullName evidence="9">E3 ubiquitin-protein ligase TRIM56-like</fullName>
    </submittedName>
</protein>
<dbReference type="InterPro" id="IPR047153">
    <property type="entry name" value="TRIM45/56/19-like"/>
</dbReference>
<sequence>MSTAAEILEKIGESHLECSICFNRFAQPKALDCLHSFCLDCLKHHRDSQDPYARKIKCPLCRRDTTLPSNRLEDLPTNHALSALVEDVGKREQPLQGEGSEITCQSCDEQNQALSFCNECKHFQCQECHGAHALLPVTKSHKMYMLAEPQSRWTAHKSKLREDPKCNKHPDQNINIYCNTCEKLICTTCSVLKHEKHSCADISEAFDKCKQEIAAAMAKVEKKKTQLKNAMKNTAKSRKKLDTMFEATNKKISQQADKEVARIREMEQKQKQEAKEIYQDRVKAFESSDNINDRQLREARQISQIHARLK</sequence>
<dbReference type="Proteomes" id="UP000694845">
    <property type="component" value="Unplaced"/>
</dbReference>
<dbReference type="InterPro" id="IPR017907">
    <property type="entry name" value="Znf_RING_CS"/>
</dbReference>
<dbReference type="CDD" id="cd19756">
    <property type="entry name" value="Bbox2"/>
    <property type="match status" value="1"/>
</dbReference>
<feature type="domain" description="RING-type" evidence="6">
    <location>
        <begin position="18"/>
        <end position="62"/>
    </location>
</feature>
<dbReference type="GO" id="GO:0008270">
    <property type="term" value="F:zinc ion binding"/>
    <property type="evidence" value="ECO:0007669"/>
    <property type="project" value="UniProtKB-KW"/>
</dbReference>
<dbReference type="RefSeq" id="XP_022086373.1">
    <property type="nucleotide sequence ID" value="XM_022230681.1"/>
</dbReference>
<dbReference type="OMA" id="ERTICFC"/>
<dbReference type="KEGG" id="aplc:110976945"/>
<reference evidence="9" key="1">
    <citation type="submission" date="2025-08" db="UniProtKB">
        <authorList>
            <consortium name="RefSeq"/>
        </authorList>
    </citation>
    <scope>IDENTIFICATION</scope>
</reference>
<dbReference type="PROSITE" id="PS00518">
    <property type="entry name" value="ZF_RING_1"/>
    <property type="match status" value="1"/>
</dbReference>
<dbReference type="InterPro" id="IPR001841">
    <property type="entry name" value="Znf_RING"/>
</dbReference>
<evidence type="ECO:0000256" key="4">
    <source>
        <dbReference type="PROSITE-ProRule" id="PRU00024"/>
    </source>
</evidence>
<feature type="coiled-coil region" evidence="5">
    <location>
        <begin position="206"/>
        <end position="276"/>
    </location>
</feature>
<dbReference type="Pfam" id="PF00097">
    <property type="entry name" value="zf-C3HC4"/>
    <property type="match status" value="1"/>
</dbReference>
<dbReference type="PROSITE" id="PS50119">
    <property type="entry name" value="ZF_BBOX"/>
    <property type="match status" value="2"/>
</dbReference>
<dbReference type="SMART" id="SM00336">
    <property type="entry name" value="BBOX"/>
    <property type="match status" value="2"/>
</dbReference>
<dbReference type="SMART" id="SM00184">
    <property type="entry name" value="RING"/>
    <property type="match status" value="1"/>
</dbReference>
<evidence type="ECO:0000313" key="8">
    <source>
        <dbReference type="Proteomes" id="UP000694845"/>
    </source>
</evidence>